<dbReference type="EMBL" id="JBBPBM010002505">
    <property type="protein sequence ID" value="KAK8478128.1"/>
    <property type="molecule type" value="Genomic_DNA"/>
</dbReference>
<keyword evidence="2" id="KW-1185">Reference proteome</keyword>
<evidence type="ECO:0000313" key="1">
    <source>
        <dbReference type="EMBL" id="KAK8478128.1"/>
    </source>
</evidence>
<protein>
    <submittedName>
        <fullName evidence="1">Uncharacterized protein</fullName>
    </submittedName>
</protein>
<name>A0ABR1ZCW4_9ROSI</name>
<accession>A0ABR1ZCW4</accession>
<organism evidence="1 2">
    <name type="scientific">Hibiscus sabdariffa</name>
    <name type="common">roselle</name>
    <dbReference type="NCBI Taxonomy" id="183260"/>
    <lineage>
        <taxon>Eukaryota</taxon>
        <taxon>Viridiplantae</taxon>
        <taxon>Streptophyta</taxon>
        <taxon>Embryophyta</taxon>
        <taxon>Tracheophyta</taxon>
        <taxon>Spermatophyta</taxon>
        <taxon>Magnoliopsida</taxon>
        <taxon>eudicotyledons</taxon>
        <taxon>Gunneridae</taxon>
        <taxon>Pentapetalae</taxon>
        <taxon>rosids</taxon>
        <taxon>malvids</taxon>
        <taxon>Malvales</taxon>
        <taxon>Malvaceae</taxon>
        <taxon>Malvoideae</taxon>
        <taxon>Hibiscus</taxon>
    </lineage>
</organism>
<gene>
    <name evidence="1" type="ORF">V6N12_057788</name>
</gene>
<dbReference type="Proteomes" id="UP001472677">
    <property type="component" value="Unassembled WGS sequence"/>
</dbReference>
<comment type="caution">
    <text evidence="1">The sequence shown here is derived from an EMBL/GenBank/DDBJ whole genome shotgun (WGS) entry which is preliminary data.</text>
</comment>
<proteinExistence type="predicted"/>
<reference evidence="1 2" key="1">
    <citation type="journal article" date="2024" name="G3 (Bethesda)">
        <title>Genome assembly of Hibiscus sabdariffa L. provides insights into metabolisms of medicinal natural products.</title>
        <authorList>
            <person name="Kim T."/>
        </authorList>
    </citation>
    <scope>NUCLEOTIDE SEQUENCE [LARGE SCALE GENOMIC DNA]</scope>
    <source>
        <strain evidence="1">TK-2024</strain>
        <tissue evidence="1">Old leaves</tissue>
    </source>
</reference>
<evidence type="ECO:0000313" key="2">
    <source>
        <dbReference type="Proteomes" id="UP001472677"/>
    </source>
</evidence>
<sequence length="172" mass="19163">MGRLAKIFDPSPSREYSDRRAIGQLLRVLRKSYCPKGACCKSVGDWVAGTSPALYRVKRRGGRLSRARTYNITVMNEYSCTLVHTVVQLLSSSDFFSHFRICRIRESLLRVGAFSNAQQLGEGWLPGERLRHGPLGLLLMRLGEGIGKGLINQAGGLLGTRKRESGWRVLLS</sequence>